<dbReference type="Pfam" id="PF13520">
    <property type="entry name" value="AA_permease_2"/>
    <property type="match status" value="1"/>
</dbReference>
<evidence type="ECO:0000256" key="4">
    <source>
        <dbReference type="ARBA" id="ARBA00022989"/>
    </source>
</evidence>
<feature type="transmembrane region" description="Helical" evidence="7">
    <location>
        <begin position="512"/>
        <end position="531"/>
    </location>
</feature>
<dbReference type="InterPro" id="IPR002293">
    <property type="entry name" value="AA/rel_permease1"/>
</dbReference>
<feature type="transmembrane region" description="Helical" evidence="7">
    <location>
        <begin position="481"/>
        <end position="500"/>
    </location>
</feature>
<feature type="transmembrane region" description="Helical" evidence="7">
    <location>
        <begin position="211"/>
        <end position="231"/>
    </location>
</feature>
<dbReference type="PANTHER" id="PTHR45649">
    <property type="entry name" value="AMINO-ACID PERMEASE BAT1"/>
    <property type="match status" value="1"/>
</dbReference>
<sequence>MPGSLLSKANTTRPAVQQTGKIEKADILNITTSSLRERDPFTGSHVPKEYQGTPTDRQDMHTLGRKQVLRRRFKFFTMLGFASTVMVAWEFVLVVSPFGLADGGKPAVFWGLLLSPVVLTPVYASLAEMASMRPTTAGHYAVGWLISLGWQTFLCGVCFQVASLVLGLAVLGNADYDMQPWHTTLLTIGIAGFCTLFNVSFANRLPLVETVMLVLHVLGVFAICIPLWIMAPKSDASETIVKFTSNGGWQNLGLASTIGVVPMIGMLIGYECCVHMSEEVQDASRTIPAVIIWAVVSNAAMLLLVGITYIFCLGHLDTVLNSATGQPVIQVFYDATGSVAGTCVMVAVVLLVFLTACIGQVATASRQLWSFARDKGLKSRWSQVHTMLMVSISTGFPCSMWLSKVSPRHILPLQSIFTSATITSLLSLINLGSYTAFNAFNSLGTVSILSSYTITVGCLIWRRLHEKPLPPRRWSLGRWGLAVNLFSLCLTMPMLFFYVWPLYYPVTASTMNWSSAMLGGVTIIALIYYVVKGRHDYAGPVSFIISEE</sequence>
<evidence type="ECO:0000256" key="5">
    <source>
        <dbReference type="ARBA" id="ARBA00023136"/>
    </source>
</evidence>
<dbReference type="VEuPathDB" id="FungiDB:BTJ68_02736"/>
<feature type="region of interest" description="Disordered" evidence="6">
    <location>
        <begin position="38"/>
        <end position="57"/>
    </location>
</feature>
<evidence type="ECO:0000313" key="9">
    <source>
        <dbReference type="Proteomes" id="UP000281677"/>
    </source>
</evidence>
<evidence type="ECO:0000256" key="6">
    <source>
        <dbReference type="SAM" id="MobiDB-lite"/>
    </source>
</evidence>
<name>A0A3M7I763_HORWE</name>
<accession>A0A3M7I763</accession>
<dbReference type="GO" id="GO:0016020">
    <property type="term" value="C:membrane"/>
    <property type="evidence" value="ECO:0007669"/>
    <property type="project" value="UniProtKB-SubCell"/>
</dbReference>
<dbReference type="Proteomes" id="UP000281677">
    <property type="component" value="Unassembled WGS sequence"/>
</dbReference>
<evidence type="ECO:0008006" key="10">
    <source>
        <dbReference type="Google" id="ProtNLM"/>
    </source>
</evidence>
<dbReference type="Gene3D" id="1.20.1740.10">
    <property type="entry name" value="Amino acid/polyamine transporter I"/>
    <property type="match status" value="1"/>
</dbReference>
<comment type="caution">
    <text evidence="8">The sequence shown here is derived from an EMBL/GenBank/DDBJ whole genome shotgun (WGS) entry which is preliminary data.</text>
</comment>
<feature type="transmembrane region" description="Helical" evidence="7">
    <location>
        <begin position="290"/>
        <end position="316"/>
    </location>
</feature>
<feature type="transmembrane region" description="Helical" evidence="7">
    <location>
        <begin position="251"/>
        <end position="270"/>
    </location>
</feature>
<proteinExistence type="predicted"/>
<comment type="subcellular location">
    <subcellularLocation>
        <location evidence="1">Membrane</location>
        <topology evidence="1">Multi-pass membrane protein</topology>
    </subcellularLocation>
</comment>
<keyword evidence="2" id="KW-0813">Transport</keyword>
<gene>
    <name evidence="8" type="ORF">D0859_14645</name>
</gene>
<dbReference type="PIRSF" id="PIRSF006060">
    <property type="entry name" value="AA_transporter"/>
    <property type="match status" value="1"/>
</dbReference>
<feature type="transmembrane region" description="Helical" evidence="7">
    <location>
        <begin position="336"/>
        <end position="363"/>
    </location>
</feature>
<keyword evidence="4 7" id="KW-1133">Transmembrane helix</keyword>
<dbReference type="EMBL" id="QWIT01000679">
    <property type="protein sequence ID" value="RMZ21341.1"/>
    <property type="molecule type" value="Genomic_DNA"/>
</dbReference>
<evidence type="ECO:0000256" key="2">
    <source>
        <dbReference type="ARBA" id="ARBA00022448"/>
    </source>
</evidence>
<feature type="transmembrane region" description="Helical" evidence="7">
    <location>
        <begin position="75"/>
        <end position="95"/>
    </location>
</feature>
<feature type="transmembrane region" description="Helical" evidence="7">
    <location>
        <begin position="142"/>
        <end position="169"/>
    </location>
</feature>
<keyword evidence="5 7" id="KW-0472">Membrane</keyword>
<evidence type="ECO:0000256" key="3">
    <source>
        <dbReference type="ARBA" id="ARBA00022692"/>
    </source>
</evidence>
<organism evidence="8 9">
    <name type="scientific">Hortaea werneckii</name>
    <name type="common">Black yeast</name>
    <name type="synonym">Cladosporium werneckii</name>
    <dbReference type="NCBI Taxonomy" id="91943"/>
    <lineage>
        <taxon>Eukaryota</taxon>
        <taxon>Fungi</taxon>
        <taxon>Dikarya</taxon>
        <taxon>Ascomycota</taxon>
        <taxon>Pezizomycotina</taxon>
        <taxon>Dothideomycetes</taxon>
        <taxon>Dothideomycetidae</taxon>
        <taxon>Mycosphaerellales</taxon>
        <taxon>Teratosphaeriaceae</taxon>
        <taxon>Hortaea</taxon>
    </lineage>
</organism>
<dbReference type="OrthoDB" id="3257095at2759"/>
<feature type="transmembrane region" description="Helical" evidence="7">
    <location>
        <begin position="439"/>
        <end position="461"/>
    </location>
</feature>
<keyword evidence="3 7" id="KW-0812">Transmembrane</keyword>
<dbReference type="PANTHER" id="PTHR45649:SF41">
    <property type="entry name" value="TRANSPORTER, PUTATIVE (EUROFUNG)-RELATED"/>
    <property type="match status" value="1"/>
</dbReference>
<dbReference type="AlphaFoldDB" id="A0A3M7I763"/>
<protein>
    <recommendedName>
        <fullName evidence="10">Amino acid permease/ SLC12A domain-containing protein</fullName>
    </recommendedName>
</protein>
<evidence type="ECO:0000256" key="7">
    <source>
        <dbReference type="SAM" id="Phobius"/>
    </source>
</evidence>
<feature type="transmembrane region" description="Helical" evidence="7">
    <location>
        <begin position="181"/>
        <end position="199"/>
    </location>
</feature>
<feature type="transmembrane region" description="Helical" evidence="7">
    <location>
        <begin position="107"/>
        <end position="130"/>
    </location>
</feature>
<reference evidence="8 9" key="1">
    <citation type="journal article" date="2018" name="BMC Genomics">
        <title>Genomic evidence for intraspecific hybridization in a clonal and extremely halotolerant yeast.</title>
        <authorList>
            <person name="Gostincar C."/>
            <person name="Stajich J.E."/>
            <person name="Zupancic J."/>
            <person name="Zalar P."/>
            <person name="Gunde-Cimerman N."/>
        </authorList>
    </citation>
    <scope>NUCLEOTIDE SEQUENCE [LARGE SCALE GENOMIC DNA]</scope>
    <source>
        <strain evidence="8 9">EXF-120</strain>
    </source>
</reference>
<dbReference type="GO" id="GO:0022857">
    <property type="term" value="F:transmembrane transporter activity"/>
    <property type="evidence" value="ECO:0007669"/>
    <property type="project" value="InterPro"/>
</dbReference>
<evidence type="ECO:0000313" key="8">
    <source>
        <dbReference type="EMBL" id="RMZ21341.1"/>
    </source>
</evidence>
<evidence type="ECO:0000256" key="1">
    <source>
        <dbReference type="ARBA" id="ARBA00004141"/>
    </source>
</evidence>